<dbReference type="InterPro" id="IPR001604">
    <property type="entry name" value="Endo_G_ENPP1-like_dom"/>
</dbReference>
<dbReference type="InterPro" id="IPR044925">
    <property type="entry name" value="His-Me_finger_sf"/>
</dbReference>
<dbReference type="Proteomes" id="UP000694700">
    <property type="component" value="Unplaced"/>
</dbReference>
<feature type="domain" description="DNA/RNA non-specific endonuclease/pyrophosphatase/phosphodiesterase" evidence="3">
    <location>
        <begin position="66"/>
        <end position="275"/>
    </location>
</feature>
<dbReference type="PANTHER" id="PTHR21472:SF15">
    <property type="entry name" value="ENDONUCLEASE DOMAIN-CONTAINING 1 PROTEIN-RELATED"/>
    <property type="match status" value="1"/>
</dbReference>
<sequence>MKMRQFVISALLVLGFPFIMTEVVTSFNSCKDFFLDGQPPVIPGIVRNSVSKDENRYRLICQKYKNAYRFATLYDIANKIPVFSAYKYTGKGDFKRPKIKWMIESELDPPVAEMTVLTYANQAISEDYQNNNYNVNRGHLFPCRHAADVVTAKSTFTLTNAVPQKKSFNEYSWSSMEDETKNIMNTCKNNNNEVLAHVLTGAIPGDSKLKQKVNIPSYMWMAFCCYNSMEKKWVSQAYWGENIEEDSKNKTIDKKSLQEIQEFLGKAWVKNVQLFKKDCT</sequence>
<feature type="signal peptide" evidence="1">
    <location>
        <begin position="1"/>
        <end position="21"/>
    </location>
</feature>
<dbReference type="InterPro" id="IPR039015">
    <property type="entry name" value="ENDOD1"/>
</dbReference>
<dbReference type="InterPro" id="IPR020821">
    <property type="entry name" value="ENPP1-3/EXOG-like_nuc-like"/>
</dbReference>
<feature type="chain" id="PRO_5034026055" evidence="1">
    <location>
        <begin position="22"/>
        <end position="280"/>
    </location>
</feature>
<dbReference type="GO" id="GO:0016787">
    <property type="term" value="F:hydrolase activity"/>
    <property type="evidence" value="ECO:0007669"/>
    <property type="project" value="InterPro"/>
</dbReference>
<proteinExistence type="predicted"/>
<name>A0A8C1YGR9_CYPCA</name>
<dbReference type="SMART" id="SM00892">
    <property type="entry name" value="Endonuclease_NS"/>
    <property type="match status" value="1"/>
</dbReference>
<dbReference type="GO" id="GO:0003676">
    <property type="term" value="F:nucleic acid binding"/>
    <property type="evidence" value="ECO:0007669"/>
    <property type="project" value="InterPro"/>
</dbReference>
<protein>
    <submittedName>
        <fullName evidence="4">Si:ch211-133n4.9</fullName>
    </submittedName>
</protein>
<dbReference type="GO" id="GO:0046872">
    <property type="term" value="F:metal ion binding"/>
    <property type="evidence" value="ECO:0007669"/>
    <property type="project" value="InterPro"/>
</dbReference>
<feature type="domain" description="ENPP1-3/EXOG-like endonuclease/phosphodiesterase" evidence="2">
    <location>
        <begin position="67"/>
        <end position="275"/>
    </location>
</feature>
<dbReference type="SUPFAM" id="SSF54060">
    <property type="entry name" value="His-Me finger endonucleases"/>
    <property type="match status" value="1"/>
</dbReference>
<evidence type="ECO:0000256" key="1">
    <source>
        <dbReference type="SAM" id="SignalP"/>
    </source>
</evidence>
<evidence type="ECO:0000259" key="2">
    <source>
        <dbReference type="SMART" id="SM00477"/>
    </source>
</evidence>
<dbReference type="PANTHER" id="PTHR21472">
    <property type="entry name" value="ENDONUCLEASE DOMAIN-CONTAINING 1 PROTEIN ENDOD1"/>
    <property type="match status" value="1"/>
</dbReference>
<evidence type="ECO:0000313" key="5">
    <source>
        <dbReference type="Proteomes" id="UP000694700"/>
    </source>
</evidence>
<dbReference type="Ensembl" id="ENSCCRT00015005037.1">
    <property type="protein sequence ID" value="ENSCCRP00015004832.1"/>
    <property type="gene ID" value="ENSCCRG00015002646.1"/>
</dbReference>
<organism evidence="4 5">
    <name type="scientific">Cyprinus carpio</name>
    <name type="common">Common carp</name>
    <dbReference type="NCBI Taxonomy" id="7962"/>
    <lineage>
        <taxon>Eukaryota</taxon>
        <taxon>Metazoa</taxon>
        <taxon>Chordata</taxon>
        <taxon>Craniata</taxon>
        <taxon>Vertebrata</taxon>
        <taxon>Euteleostomi</taxon>
        <taxon>Actinopterygii</taxon>
        <taxon>Neopterygii</taxon>
        <taxon>Teleostei</taxon>
        <taxon>Ostariophysi</taxon>
        <taxon>Cypriniformes</taxon>
        <taxon>Cyprinidae</taxon>
        <taxon>Cyprininae</taxon>
        <taxon>Cyprinus</taxon>
    </lineage>
</organism>
<evidence type="ECO:0000313" key="4">
    <source>
        <dbReference type="Ensembl" id="ENSCCRP00015004832.1"/>
    </source>
</evidence>
<accession>A0A8C1YGR9</accession>
<dbReference type="InterPro" id="IPR044929">
    <property type="entry name" value="DNA/RNA_non-sp_Endonuclease_sf"/>
</dbReference>
<reference evidence="4" key="1">
    <citation type="submission" date="2025-08" db="UniProtKB">
        <authorList>
            <consortium name="Ensembl"/>
        </authorList>
    </citation>
    <scope>IDENTIFICATION</scope>
</reference>
<dbReference type="SMART" id="SM00477">
    <property type="entry name" value="NUC"/>
    <property type="match status" value="1"/>
</dbReference>
<dbReference type="AlphaFoldDB" id="A0A8C1YGR9"/>
<evidence type="ECO:0000259" key="3">
    <source>
        <dbReference type="SMART" id="SM00892"/>
    </source>
</evidence>
<dbReference type="Gene3D" id="3.40.570.10">
    <property type="entry name" value="Extracellular Endonuclease, subunit A"/>
    <property type="match status" value="1"/>
</dbReference>
<dbReference type="Pfam" id="PF01223">
    <property type="entry name" value="Endonuclease_NS"/>
    <property type="match status" value="1"/>
</dbReference>
<keyword evidence="1" id="KW-0732">Signal</keyword>